<comment type="caution">
    <text evidence="11">The sequence shown here is derived from an EMBL/GenBank/DDBJ whole genome shotgun (WGS) entry which is preliminary data.</text>
</comment>
<keyword evidence="2 9" id="KW-0813">Transport</keyword>
<feature type="domain" description="Tripartite ATP-independent periplasmic transporters DctQ component" evidence="10">
    <location>
        <begin position="24"/>
        <end position="157"/>
    </location>
</feature>
<dbReference type="OrthoDB" id="9794346at2"/>
<gene>
    <name evidence="11" type="ORF">ACMU_05020</name>
</gene>
<dbReference type="InterPro" id="IPR007387">
    <property type="entry name" value="TRAP_DctQ"/>
</dbReference>
<evidence type="ECO:0000256" key="7">
    <source>
        <dbReference type="ARBA" id="ARBA00023136"/>
    </source>
</evidence>
<evidence type="ECO:0000313" key="12">
    <source>
        <dbReference type="Proteomes" id="UP000026249"/>
    </source>
</evidence>
<evidence type="ECO:0000259" key="10">
    <source>
        <dbReference type="Pfam" id="PF04290"/>
    </source>
</evidence>
<keyword evidence="3" id="KW-1003">Cell membrane</keyword>
<dbReference type="GO" id="GO:0022857">
    <property type="term" value="F:transmembrane transporter activity"/>
    <property type="evidence" value="ECO:0007669"/>
    <property type="project" value="UniProtKB-UniRule"/>
</dbReference>
<evidence type="ECO:0000256" key="1">
    <source>
        <dbReference type="ARBA" id="ARBA00004429"/>
    </source>
</evidence>
<name>A0A037ZIP3_9RHOB</name>
<evidence type="ECO:0000313" key="11">
    <source>
        <dbReference type="EMBL" id="KAJ56310.1"/>
    </source>
</evidence>
<accession>A0A037ZIP3</accession>
<dbReference type="EMBL" id="JFKE01000002">
    <property type="protein sequence ID" value="KAJ56310.1"/>
    <property type="molecule type" value="Genomic_DNA"/>
</dbReference>
<evidence type="ECO:0000256" key="9">
    <source>
        <dbReference type="RuleBase" id="RU369079"/>
    </source>
</evidence>
<evidence type="ECO:0000256" key="6">
    <source>
        <dbReference type="ARBA" id="ARBA00022989"/>
    </source>
</evidence>
<keyword evidence="5 9" id="KW-0812">Transmembrane</keyword>
<dbReference type="GO" id="GO:0005886">
    <property type="term" value="C:plasma membrane"/>
    <property type="evidence" value="ECO:0007669"/>
    <property type="project" value="UniProtKB-SubCell"/>
</dbReference>
<comment type="similarity">
    <text evidence="8 9">Belongs to the TRAP transporter small permease family.</text>
</comment>
<evidence type="ECO:0000256" key="2">
    <source>
        <dbReference type="ARBA" id="ARBA00022448"/>
    </source>
</evidence>
<dbReference type="PANTHER" id="PTHR35011:SF4">
    <property type="entry name" value="SLL1102 PROTEIN"/>
    <property type="match status" value="1"/>
</dbReference>
<organism evidence="11 12">
    <name type="scientific">Actibacterium mucosum KCTC 23349</name>
    <dbReference type="NCBI Taxonomy" id="1454373"/>
    <lineage>
        <taxon>Bacteria</taxon>
        <taxon>Pseudomonadati</taxon>
        <taxon>Pseudomonadota</taxon>
        <taxon>Alphaproteobacteria</taxon>
        <taxon>Rhodobacterales</taxon>
        <taxon>Roseobacteraceae</taxon>
        <taxon>Actibacterium</taxon>
    </lineage>
</organism>
<feature type="transmembrane region" description="Helical" evidence="9">
    <location>
        <begin position="50"/>
        <end position="66"/>
    </location>
</feature>
<keyword evidence="12" id="KW-1185">Reference proteome</keyword>
<comment type="subunit">
    <text evidence="9">The complex comprises the extracytoplasmic solute receptor protein and the two transmembrane proteins.</text>
</comment>
<dbReference type="AlphaFoldDB" id="A0A037ZIP3"/>
<reference evidence="11 12" key="1">
    <citation type="submission" date="2014-03" db="EMBL/GenBank/DDBJ databases">
        <title>Draft Genome Sequence of Actibacterium mucosum KCTC 23349, a Marine Alphaproteobacterium with Complex Ionic Requirements Isolated from Mediterranean Seawater at Malvarrosa Beach, Valencia, Spain.</title>
        <authorList>
            <person name="Arahal D.R."/>
            <person name="Shao Z."/>
            <person name="Lai Q."/>
            <person name="Pujalte M.J."/>
        </authorList>
    </citation>
    <scope>NUCLEOTIDE SEQUENCE [LARGE SCALE GENOMIC DNA]</scope>
    <source>
        <strain evidence="11 12">KCTC 23349</strain>
    </source>
</reference>
<dbReference type="PANTHER" id="PTHR35011">
    <property type="entry name" value="2,3-DIKETO-L-GULONATE TRAP TRANSPORTER SMALL PERMEASE PROTEIN YIAM"/>
    <property type="match status" value="1"/>
</dbReference>
<sequence length="169" mass="18606">MVIRTIEQVNRVLGRIAAYCALVMMLAQVFSVVARYVFSYGIISVQETVVYGHALIFLLGSAFVLQENAHVRVDVFYGAVKARTRRMIDIVGLAFFALPVALLILWYAYPYVARSWSTLEGSRQAGGLPAVYLLKSAILIFAASIALQVIATLARIFGGKNWGENTDVV</sequence>
<dbReference type="Pfam" id="PF04290">
    <property type="entry name" value="DctQ"/>
    <property type="match status" value="1"/>
</dbReference>
<proteinExistence type="inferred from homology"/>
<dbReference type="Proteomes" id="UP000026249">
    <property type="component" value="Unassembled WGS sequence"/>
</dbReference>
<evidence type="ECO:0000256" key="5">
    <source>
        <dbReference type="ARBA" id="ARBA00022692"/>
    </source>
</evidence>
<dbReference type="STRING" id="1454373.ACMU_05020"/>
<feature type="transmembrane region" description="Helical" evidence="9">
    <location>
        <begin position="87"/>
        <end position="109"/>
    </location>
</feature>
<keyword evidence="6 9" id="KW-1133">Transmembrane helix</keyword>
<comment type="subcellular location">
    <subcellularLocation>
        <location evidence="1 9">Cell inner membrane</location>
        <topology evidence="1 9">Multi-pass membrane protein</topology>
    </subcellularLocation>
</comment>
<feature type="transmembrane region" description="Helical" evidence="9">
    <location>
        <begin position="129"/>
        <end position="151"/>
    </location>
</feature>
<evidence type="ECO:0000256" key="4">
    <source>
        <dbReference type="ARBA" id="ARBA00022519"/>
    </source>
</evidence>
<evidence type="ECO:0000256" key="3">
    <source>
        <dbReference type="ARBA" id="ARBA00022475"/>
    </source>
</evidence>
<feature type="transmembrane region" description="Helical" evidence="9">
    <location>
        <begin position="12"/>
        <end position="38"/>
    </location>
</feature>
<keyword evidence="7 9" id="KW-0472">Membrane</keyword>
<comment type="function">
    <text evidence="9">Part of the tripartite ATP-independent periplasmic (TRAP) transport system.</text>
</comment>
<evidence type="ECO:0000256" key="8">
    <source>
        <dbReference type="ARBA" id="ARBA00038436"/>
    </source>
</evidence>
<keyword evidence="4 9" id="KW-0997">Cell inner membrane</keyword>
<dbReference type="RefSeq" id="WP_035256230.1">
    <property type="nucleotide sequence ID" value="NZ_JFKE01000002.1"/>
</dbReference>
<dbReference type="InterPro" id="IPR055348">
    <property type="entry name" value="DctQ"/>
</dbReference>
<protein>
    <recommendedName>
        <fullName evidence="9">TRAP transporter small permease protein</fullName>
    </recommendedName>
</protein>